<feature type="compositionally biased region" description="Basic and acidic residues" evidence="1">
    <location>
        <begin position="85"/>
        <end position="114"/>
    </location>
</feature>
<dbReference type="InterPro" id="IPR046298">
    <property type="entry name" value="DUF6335"/>
</dbReference>
<dbReference type="KEGG" id="cyj:Cyan7822_0600"/>
<dbReference type="AlphaFoldDB" id="E0U9E4"/>
<accession>E0U9E4</accession>
<dbReference type="EMBL" id="CP002198">
    <property type="protein sequence ID" value="ADN12636.1"/>
    <property type="molecule type" value="Genomic_DNA"/>
</dbReference>
<evidence type="ECO:0000313" key="2">
    <source>
        <dbReference type="EMBL" id="ADN12636.1"/>
    </source>
</evidence>
<organism evidence="2 3">
    <name type="scientific">Gloeothece verrucosa (strain PCC 7822)</name>
    <name type="common">Cyanothece sp. (strain PCC 7822)</name>
    <dbReference type="NCBI Taxonomy" id="497965"/>
    <lineage>
        <taxon>Bacteria</taxon>
        <taxon>Bacillati</taxon>
        <taxon>Cyanobacteriota</taxon>
        <taxon>Cyanophyceae</taxon>
        <taxon>Oscillatoriophycideae</taxon>
        <taxon>Chroococcales</taxon>
        <taxon>Aphanothecaceae</taxon>
        <taxon>Gloeothece</taxon>
        <taxon>Gloeothece verrucosa</taxon>
    </lineage>
</organism>
<feature type="region of interest" description="Disordered" evidence="1">
    <location>
        <begin position="78"/>
        <end position="114"/>
    </location>
</feature>
<gene>
    <name evidence="2" type="ordered locus">Cyan7822_0600</name>
</gene>
<dbReference type="RefSeq" id="WP_013320746.1">
    <property type="nucleotide sequence ID" value="NC_014501.1"/>
</dbReference>
<name>E0U9E4_GLOV7</name>
<dbReference type="Pfam" id="PF19861">
    <property type="entry name" value="DUF6335"/>
    <property type="match status" value="1"/>
</dbReference>
<sequence length="114" mass="12825">MDEPTIYNLSQDNLLEIDDDNTGTESLFEESEYIEEEGMTLTANDLDANHYQAEVAGEEAVGGLTPTPEQSIVEDLAVATGVQTDDNKPLRVRDRLEQRDEQRWELDPDSAEDH</sequence>
<dbReference type="STRING" id="497965.Cyan7822_0600"/>
<dbReference type="eggNOG" id="ENOG50337ZW">
    <property type="taxonomic scope" value="Bacteria"/>
</dbReference>
<reference evidence="3" key="1">
    <citation type="journal article" date="2011" name="MBio">
        <title>Novel metabolic attributes of the genus Cyanothece, comprising a group of unicellular nitrogen-fixing Cyanobacteria.</title>
        <authorList>
            <person name="Bandyopadhyay A."/>
            <person name="Elvitigala T."/>
            <person name="Welsh E."/>
            <person name="Stockel J."/>
            <person name="Liberton M."/>
            <person name="Min H."/>
            <person name="Sherman L.A."/>
            <person name="Pakrasi H.B."/>
        </authorList>
    </citation>
    <scope>NUCLEOTIDE SEQUENCE [LARGE SCALE GENOMIC DNA]</scope>
    <source>
        <strain evidence="3">PCC 7822</strain>
    </source>
</reference>
<proteinExistence type="predicted"/>
<evidence type="ECO:0000313" key="3">
    <source>
        <dbReference type="Proteomes" id="UP000008206"/>
    </source>
</evidence>
<dbReference type="OrthoDB" id="574580at2"/>
<evidence type="ECO:0000256" key="1">
    <source>
        <dbReference type="SAM" id="MobiDB-lite"/>
    </source>
</evidence>
<dbReference type="HOGENOM" id="CLU_2116956_0_0_3"/>
<dbReference type="Proteomes" id="UP000008206">
    <property type="component" value="Chromosome"/>
</dbReference>
<protein>
    <submittedName>
        <fullName evidence="2">Uncharacterized protein</fullName>
    </submittedName>
</protein>
<keyword evidence="3" id="KW-1185">Reference proteome</keyword>